<feature type="transmembrane region" description="Helical" evidence="1">
    <location>
        <begin position="363"/>
        <end position="382"/>
    </location>
</feature>
<sequence length="465" mass="53639">MNSLQHLRRLLPASDSSSGASGAAGGKEARQNVKWVEGVRGVASFFVVVTHLCRAWNYTLWFPRDHEDAAPQFLQLPFIRLPWQGRIGVTMFAFLTGYVCAIKPLRQAKSGNTSAALSTLAKSAFRRPPRLILPSTIALLLAWFFAQIGGFNISQRCDSRWMRSSSPKDIGSLDTEIPRFFKQFQRNWISNHNDYDDHQWALNPLLQGAFMIYIVLMATIFMKARARIFTLVVLFCWYWNNYNGFVETFALQFIWGVLLCDVGSEPAFRDWVNNWTKTRRILQTVLMITGIYVAGYPLERPEWATWSRQLQTIGSYIFPPGTDQPRRWTATGWDLCVTGIWLSPTLQSLFSNKTFMWFGRNSFAVYLTHGTVLRVFLARLIYGWSTEGYSVEKSEDGKEIFHYLPRGGKLTFFIAIPVFFLVEYTIAHFWTTYVDAWCARLTKWLEDTMFVSDDEQKEKSAMQYA</sequence>
<keyword evidence="1" id="KW-1133">Transmembrane helix</keyword>
<evidence type="ECO:0000259" key="2">
    <source>
        <dbReference type="Pfam" id="PF01757"/>
    </source>
</evidence>
<feature type="transmembrane region" description="Helical" evidence="1">
    <location>
        <begin position="228"/>
        <end position="245"/>
    </location>
</feature>
<evidence type="ECO:0000256" key="1">
    <source>
        <dbReference type="SAM" id="Phobius"/>
    </source>
</evidence>
<dbReference type="InterPro" id="IPR050879">
    <property type="entry name" value="Acyltransferase_3"/>
</dbReference>
<feature type="transmembrane region" description="Helical" evidence="1">
    <location>
        <begin position="410"/>
        <end position="430"/>
    </location>
</feature>
<dbReference type="OrthoDB" id="5405781at2759"/>
<proteinExistence type="predicted"/>
<evidence type="ECO:0000313" key="4">
    <source>
        <dbReference type="Proteomes" id="UP000799440"/>
    </source>
</evidence>
<dbReference type="AlphaFoldDB" id="A0A6A6VKU0"/>
<feature type="transmembrane region" description="Helical" evidence="1">
    <location>
        <begin position="131"/>
        <end position="153"/>
    </location>
</feature>
<keyword evidence="1" id="KW-0812">Transmembrane</keyword>
<keyword evidence="1" id="KW-0472">Membrane</keyword>
<feature type="transmembrane region" description="Helical" evidence="1">
    <location>
        <begin position="200"/>
        <end position="221"/>
    </location>
</feature>
<dbReference type="PANTHER" id="PTHR23028:SF128">
    <property type="entry name" value="ACYLTRANSFERASE 3 DOMAIN-CONTAINING PROTEIN"/>
    <property type="match status" value="1"/>
</dbReference>
<feature type="domain" description="Acyltransferase 3" evidence="2">
    <location>
        <begin position="34"/>
        <end position="383"/>
    </location>
</feature>
<keyword evidence="4" id="KW-1185">Reference proteome</keyword>
<protein>
    <recommendedName>
        <fullName evidence="2">Acyltransferase 3 domain-containing protein</fullName>
    </recommendedName>
</protein>
<evidence type="ECO:0000313" key="3">
    <source>
        <dbReference type="EMBL" id="KAF2751215.1"/>
    </source>
</evidence>
<gene>
    <name evidence="3" type="ORF">M011DRAFT_473720</name>
</gene>
<reference evidence="3" key="1">
    <citation type="journal article" date="2020" name="Stud. Mycol.">
        <title>101 Dothideomycetes genomes: a test case for predicting lifestyles and emergence of pathogens.</title>
        <authorList>
            <person name="Haridas S."/>
            <person name="Albert R."/>
            <person name="Binder M."/>
            <person name="Bloem J."/>
            <person name="Labutti K."/>
            <person name="Salamov A."/>
            <person name="Andreopoulos B."/>
            <person name="Baker S."/>
            <person name="Barry K."/>
            <person name="Bills G."/>
            <person name="Bluhm B."/>
            <person name="Cannon C."/>
            <person name="Castanera R."/>
            <person name="Culley D."/>
            <person name="Daum C."/>
            <person name="Ezra D."/>
            <person name="Gonzalez J."/>
            <person name="Henrissat B."/>
            <person name="Kuo A."/>
            <person name="Liang C."/>
            <person name="Lipzen A."/>
            <person name="Lutzoni F."/>
            <person name="Magnuson J."/>
            <person name="Mondo S."/>
            <person name="Nolan M."/>
            <person name="Ohm R."/>
            <person name="Pangilinan J."/>
            <person name="Park H.-J."/>
            <person name="Ramirez L."/>
            <person name="Alfaro M."/>
            <person name="Sun H."/>
            <person name="Tritt A."/>
            <person name="Yoshinaga Y."/>
            <person name="Zwiers L.-H."/>
            <person name="Turgeon B."/>
            <person name="Goodwin S."/>
            <person name="Spatafora J."/>
            <person name="Crous P."/>
            <person name="Grigoriev I."/>
        </authorList>
    </citation>
    <scope>NUCLEOTIDE SEQUENCE</scope>
    <source>
        <strain evidence="3">CBS 119925</strain>
    </source>
</reference>
<dbReference type="InterPro" id="IPR002656">
    <property type="entry name" value="Acyl_transf_3_dom"/>
</dbReference>
<dbReference type="Proteomes" id="UP000799440">
    <property type="component" value="Unassembled WGS sequence"/>
</dbReference>
<dbReference type="GO" id="GO:0016747">
    <property type="term" value="F:acyltransferase activity, transferring groups other than amino-acyl groups"/>
    <property type="evidence" value="ECO:0007669"/>
    <property type="project" value="InterPro"/>
</dbReference>
<dbReference type="EMBL" id="MU006562">
    <property type="protein sequence ID" value="KAF2751215.1"/>
    <property type="molecule type" value="Genomic_DNA"/>
</dbReference>
<name>A0A6A6VKU0_9PLEO</name>
<feature type="transmembrane region" description="Helical" evidence="1">
    <location>
        <begin position="281"/>
        <end position="298"/>
    </location>
</feature>
<organism evidence="3 4">
    <name type="scientific">Sporormia fimetaria CBS 119925</name>
    <dbReference type="NCBI Taxonomy" id="1340428"/>
    <lineage>
        <taxon>Eukaryota</taxon>
        <taxon>Fungi</taxon>
        <taxon>Dikarya</taxon>
        <taxon>Ascomycota</taxon>
        <taxon>Pezizomycotina</taxon>
        <taxon>Dothideomycetes</taxon>
        <taxon>Pleosporomycetidae</taxon>
        <taxon>Pleosporales</taxon>
        <taxon>Sporormiaceae</taxon>
        <taxon>Sporormia</taxon>
    </lineage>
</organism>
<accession>A0A6A6VKU0</accession>
<dbReference type="Pfam" id="PF01757">
    <property type="entry name" value="Acyl_transf_3"/>
    <property type="match status" value="1"/>
</dbReference>
<dbReference type="PANTHER" id="PTHR23028">
    <property type="entry name" value="ACETYLTRANSFERASE"/>
    <property type="match status" value="1"/>
</dbReference>